<dbReference type="InterPro" id="IPR035965">
    <property type="entry name" value="PAS-like_dom_sf"/>
</dbReference>
<dbReference type="PROSITE" id="PS50112">
    <property type="entry name" value="PAS"/>
    <property type="match status" value="1"/>
</dbReference>
<dbReference type="Gene3D" id="3.30.450.20">
    <property type="entry name" value="PAS domain"/>
    <property type="match status" value="1"/>
</dbReference>
<dbReference type="InterPro" id="IPR036890">
    <property type="entry name" value="HATPase_C_sf"/>
</dbReference>
<accession>A0A1H6HSX1</accession>
<name>A0A1H6HSX1_9EURY</name>
<keyword evidence="7" id="KW-0812">Transmembrane</keyword>
<dbReference type="SUPFAM" id="SSF55785">
    <property type="entry name" value="PYP-like sensor domain (PAS domain)"/>
    <property type="match status" value="1"/>
</dbReference>
<dbReference type="InterPro" id="IPR031621">
    <property type="entry name" value="HisKA_7TM"/>
</dbReference>
<keyword evidence="4" id="KW-0547">Nucleotide-binding</keyword>
<keyword evidence="7" id="KW-0472">Membrane</keyword>
<dbReference type="EC" id="2.7.13.3" evidence="2"/>
<evidence type="ECO:0000256" key="2">
    <source>
        <dbReference type="ARBA" id="ARBA00012438"/>
    </source>
</evidence>
<feature type="transmembrane region" description="Helical" evidence="7">
    <location>
        <begin position="65"/>
        <end position="86"/>
    </location>
</feature>
<evidence type="ECO:0000259" key="8">
    <source>
        <dbReference type="PROSITE" id="PS50109"/>
    </source>
</evidence>
<dbReference type="InterPro" id="IPR000014">
    <property type="entry name" value="PAS"/>
</dbReference>
<dbReference type="Pfam" id="PF08448">
    <property type="entry name" value="PAS_4"/>
    <property type="match status" value="1"/>
</dbReference>
<dbReference type="InterPro" id="IPR050980">
    <property type="entry name" value="2C_sensor_his_kinase"/>
</dbReference>
<feature type="domain" description="Histidine kinase" evidence="8">
    <location>
        <begin position="355"/>
        <end position="560"/>
    </location>
</feature>
<dbReference type="Pfam" id="PF02518">
    <property type="entry name" value="HATPase_c"/>
    <property type="match status" value="1"/>
</dbReference>
<feature type="transmembrane region" description="Helical" evidence="7">
    <location>
        <begin position="33"/>
        <end position="53"/>
    </location>
</feature>
<feature type="transmembrane region" description="Helical" evidence="7">
    <location>
        <begin position="211"/>
        <end position="229"/>
    </location>
</feature>
<feature type="transmembrane region" description="Helical" evidence="7">
    <location>
        <begin position="180"/>
        <end position="199"/>
    </location>
</feature>
<dbReference type="InterPro" id="IPR003594">
    <property type="entry name" value="HATPase_dom"/>
</dbReference>
<proteinExistence type="predicted"/>
<dbReference type="SUPFAM" id="SSF55874">
    <property type="entry name" value="ATPase domain of HSP90 chaperone/DNA topoisomerase II/histidine kinase"/>
    <property type="match status" value="1"/>
</dbReference>
<feature type="domain" description="PAS" evidence="9">
    <location>
        <begin position="242"/>
        <end position="303"/>
    </location>
</feature>
<evidence type="ECO:0000256" key="7">
    <source>
        <dbReference type="SAM" id="Phobius"/>
    </source>
</evidence>
<evidence type="ECO:0000259" key="9">
    <source>
        <dbReference type="PROSITE" id="PS50112"/>
    </source>
</evidence>
<keyword evidence="6" id="KW-0067">ATP-binding</keyword>
<dbReference type="PANTHER" id="PTHR44936">
    <property type="entry name" value="SENSOR PROTEIN CREC"/>
    <property type="match status" value="1"/>
</dbReference>
<sequence>MIPLTVLKAALICTVAIGMVGGLIAWRERPTPGSVPLAVLLAGQCWWSVTLLFRIDAVGIAAKGFWVDVSWVGIAVIPVAWLFFSLEYSGYHEYVQPRYVAVASIVPLCIAVIGATNTAHELMYVHSTLVEINGATMLDRTPGPWFWIAAGYTYLLGLLGTIPLLELITSDVLAFRAQSLALIVGIVVPWLTNVLYLLGALPTYGVDPTPIGFAVSGVAYLGALTRFRLFGTNPAPIRYARRLAFDRMEEGAIVLDSNGYVVELNDRAATFLRTDPDDILGRAFADALPQVAGIVDCAGPNDRMVLEADDGTRAYDVSACSIVDYTGRTIGRSITLHDVSAHLRRQRRLTVLNRVFRHNVRTTTQLILGCASEIDDDAGRIADRIEGHAMAIEELSEKVRRAIDLFDRDRADRRPLPLDSILCDAIDSARDARPAVSVDYDGVPDDVYVDELLTVVFEDLIENAAEHNTTADPAPRIRIDVRSGEPEVDVVRVVVADNGPGIDDEELAVLEEGAETPLRHGSGIGLSLITWGIDIVGGRIEFADADPTGTIATVEVPIRSRPP</sequence>
<feature type="transmembrane region" description="Helical" evidence="7">
    <location>
        <begin position="6"/>
        <end position="26"/>
    </location>
</feature>
<dbReference type="SMART" id="SM00387">
    <property type="entry name" value="HATPase_c"/>
    <property type="match status" value="1"/>
</dbReference>
<keyword evidence="11" id="KW-1185">Reference proteome</keyword>
<dbReference type="Proteomes" id="UP000199215">
    <property type="component" value="Unassembled WGS sequence"/>
</dbReference>
<gene>
    <name evidence="10" type="ORF">SAMN05192561_101164</name>
</gene>
<feature type="transmembrane region" description="Helical" evidence="7">
    <location>
        <begin position="98"/>
        <end position="116"/>
    </location>
</feature>
<dbReference type="OrthoDB" id="327291at2157"/>
<evidence type="ECO:0000313" key="11">
    <source>
        <dbReference type="Proteomes" id="UP000199215"/>
    </source>
</evidence>
<evidence type="ECO:0000256" key="3">
    <source>
        <dbReference type="ARBA" id="ARBA00022679"/>
    </source>
</evidence>
<evidence type="ECO:0000256" key="5">
    <source>
        <dbReference type="ARBA" id="ARBA00022777"/>
    </source>
</evidence>
<evidence type="ECO:0000256" key="4">
    <source>
        <dbReference type="ARBA" id="ARBA00022741"/>
    </source>
</evidence>
<dbReference type="EMBL" id="FNWU01000001">
    <property type="protein sequence ID" value="SEH37298.1"/>
    <property type="molecule type" value="Genomic_DNA"/>
</dbReference>
<dbReference type="Gene3D" id="3.30.565.10">
    <property type="entry name" value="Histidine kinase-like ATPase, C-terminal domain"/>
    <property type="match status" value="1"/>
</dbReference>
<dbReference type="STRING" id="1267564.SAMN05192561_101164"/>
<evidence type="ECO:0000256" key="6">
    <source>
        <dbReference type="ARBA" id="ARBA00022840"/>
    </source>
</evidence>
<protein>
    <recommendedName>
        <fullName evidence="2">histidine kinase</fullName>
        <ecNumber evidence="2">2.7.13.3</ecNumber>
    </recommendedName>
</protein>
<dbReference type="AlphaFoldDB" id="A0A1H6HSX1"/>
<keyword evidence="3" id="KW-0808">Transferase</keyword>
<reference evidence="10 11" key="1">
    <citation type="submission" date="2016-10" db="EMBL/GenBank/DDBJ databases">
        <authorList>
            <person name="de Groot N.N."/>
        </authorList>
    </citation>
    <scope>NUCLEOTIDE SEQUENCE [LARGE SCALE GENOMIC DNA]</scope>
    <source>
        <strain evidence="10 11">IBRC-M10418</strain>
    </source>
</reference>
<keyword evidence="7" id="KW-1133">Transmembrane helix</keyword>
<dbReference type="PANTHER" id="PTHR44936:SF10">
    <property type="entry name" value="SENSOR PROTEIN RSTB"/>
    <property type="match status" value="1"/>
</dbReference>
<dbReference type="Pfam" id="PF16927">
    <property type="entry name" value="HisKA_7TM"/>
    <property type="match status" value="1"/>
</dbReference>
<organism evidence="10 11">
    <name type="scientific">Halopenitus malekzadehii</name>
    <dbReference type="NCBI Taxonomy" id="1267564"/>
    <lineage>
        <taxon>Archaea</taxon>
        <taxon>Methanobacteriati</taxon>
        <taxon>Methanobacteriota</taxon>
        <taxon>Stenosarchaea group</taxon>
        <taxon>Halobacteria</taxon>
        <taxon>Halobacteriales</taxon>
        <taxon>Haloferacaceae</taxon>
        <taxon>Halopenitus</taxon>
    </lineage>
</organism>
<keyword evidence="5" id="KW-0418">Kinase</keyword>
<feature type="transmembrane region" description="Helical" evidence="7">
    <location>
        <begin position="145"/>
        <end position="168"/>
    </location>
</feature>
<dbReference type="InterPro" id="IPR004358">
    <property type="entry name" value="Sig_transdc_His_kin-like_C"/>
</dbReference>
<evidence type="ECO:0000313" key="10">
    <source>
        <dbReference type="EMBL" id="SEH37298.1"/>
    </source>
</evidence>
<dbReference type="InterPro" id="IPR005467">
    <property type="entry name" value="His_kinase_dom"/>
</dbReference>
<dbReference type="GO" id="GO:0004673">
    <property type="term" value="F:protein histidine kinase activity"/>
    <property type="evidence" value="ECO:0007669"/>
    <property type="project" value="UniProtKB-EC"/>
</dbReference>
<dbReference type="PROSITE" id="PS50109">
    <property type="entry name" value="HIS_KIN"/>
    <property type="match status" value="1"/>
</dbReference>
<dbReference type="GO" id="GO:0005524">
    <property type="term" value="F:ATP binding"/>
    <property type="evidence" value="ECO:0007669"/>
    <property type="project" value="UniProtKB-KW"/>
</dbReference>
<dbReference type="PRINTS" id="PR00344">
    <property type="entry name" value="BCTRLSENSOR"/>
</dbReference>
<dbReference type="InterPro" id="IPR013656">
    <property type="entry name" value="PAS_4"/>
</dbReference>
<comment type="catalytic activity">
    <reaction evidence="1">
        <text>ATP + protein L-histidine = ADP + protein N-phospho-L-histidine.</text>
        <dbReference type="EC" id="2.7.13.3"/>
    </reaction>
</comment>
<evidence type="ECO:0000256" key="1">
    <source>
        <dbReference type="ARBA" id="ARBA00000085"/>
    </source>
</evidence>
<dbReference type="RefSeq" id="WP_092812948.1">
    <property type="nucleotide sequence ID" value="NZ_FNWU01000001.1"/>
</dbReference>